<evidence type="ECO:0000256" key="2">
    <source>
        <dbReference type="ARBA" id="ARBA00022741"/>
    </source>
</evidence>
<reference evidence="6" key="1">
    <citation type="journal article" date="2020" name="Microbiol. Resour. Announc.">
        <title>Complete Genome Sequence of Novel Psychrotolerant Legionella Strain TUM19329, Isolated from Antarctic Lake Sediment.</title>
        <authorList>
            <person name="Shimada S."/>
            <person name="Nakai R."/>
            <person name="Aoki K."/>
            <person name="Shimoeda N."/>
            <person name="Ohno G."/>
            <person name="Miyazaki Y."/>
            <person name="Kudoh S."/>
            <person name="Imura S."/>
            <person name="Watanabe K."/>
            <person name="Ishii Y."/>
            <person name="Tateda K."/>
        </authorList>
    </citation>
    <scope>NUCLEOTIDE SEQUENCE [LARGE SCALE GENOMIC DNA]</scope>
    <source>
        <strain evidence="6">TUM19329</strain>
    </source>
</reference>
<protein>
    <recommendedName>
        <fullName evidence="5">5-formyltetrahydrofolate cyclo-ligase</fullName>
        <ecNumber evidence="5">6.3.3.2</ecNumber>
    </recommendedName>
</protein>
<dbReference type="PIRSF" id="PIRSF006806">
    <property type="entry name" value="FTHF_cligase"/>
    <property type="match status" value="1"/>
</dbReference>
<keyword evidence="2 4" id="KW-0547">Nucleotide-binding</keyword>
<dbReference type="GO" id="GO:0046872">
    <property type="term" value="F:metal ion binding"/>
    <property type="evidence" value="ECO:0007669"/>
    <property type="project" value="UniProtKB-KW"/>
</dbReference>
<dbReference type="GO" id="GO:0035999">
    <property type="term" value="P:tetrahydrofolate interconversion"/>
    <property type="evidence" value="ECO:0007669"/>
    <property type="project" value="TreeGrafter"/>
</dbReference>
<keyword evidence="6" id="KW-0436">Ligase</keyword>
<evidence type="ECO:0000256" key="5">
    <source>
        <dbReference type="RuleBase" id="RU361279"/>
    </source>
</evidence>
<dbReference type="RefSeq" id="WP_173237936.1">
    <property type="nucleotide sequence ID" value="NZ_AP022839.1"/>
</dbReference>
<evidence type="ECO:0000256" key="3">
    <source>
        <dbReference type="ARBA" id="ARBA00022840"/>
    </source>
</evidence>
<gene>
    <name evidence="6" type="ORF">TUM19329_30520</name>
</gene>
<dbReference type="SUPFAM" id="SSF100950">
    <property type="entry name" value="NagB/RpiA/CoA transferase-like"/>
    <property type="match status" value="1"/>
</dbReference>
<organism evidence="6 7">
    <name type="scientific">Legionella antarctica</name>
    <dbReference type="NCBI Taxonomy" id="2708020"/>
    <lineage>
        <taxon>Bacteria</taxon>
        <taxon>Pseudomonadati</taxon>
        <taxon>Pseudomonadota</taxon>
        <taxon>Gammaproteobacteria</taxon>
        <taxon>Legionellales</taxon>
        <taxon>Legionellaceae</taxon>
        <taxon>Legionella</taxon>
    </lineage>
</organism>
<name>A0A6F8T8B7_9GAMM</name>
<feature type="binding site" evidence="4">
    <location>
        <position position="57"/>
    </location>
    <ligand>
        <name>substrate</name>
    </ligand>
</feature>
<dbReference type="Pfam" id="PF01812">
    <property type="entry name" value="5-FTHF_cyc-lig"/>
    <property type="match status" value="1"/>
</dbReference>
<dbReference type="EC" id="6.3.3.2" evidence="5"/>
<dbReference type="NCBIfam" id="TIGR02727">
    <property type="entry name" value="MTHFS_bact"/>
    <property type="match status" value="1"/>
</dbReference>
<dbReference type="EMBL" id="AP022839">
    <property type="protein sequence ID" value="BCA96691.1"/>
    <property type="molecule type" value="Genomic_DNA"/>
</dbReference>
<dbReference type="InterPro" id="IPR037171">
    <property type="entry name" value="NagB/RpiA_transferase-like"/>
</dbReference>
<dbReference type="GO" id="GO:0005524">
    <property type="term" value="F:ATP binding"/>
    <property type="evidence" value="ECO:0007669"/>
    <property type="project" value="UniProtKB-KW"/>
</dbReference>
<evidence type="ECO:0000313" key="6">
    <source>
        <dbReference type="EMBL" id="BCA96691.1"/>
    </source>
</evidence>
<dbReference type="GO" id="GO:0030272">
    <property type="term" value="F:5-formyltetrahydrofolate cyclo-ligase activity"/>
    <property type="evidence" value="ECO:0007669"/>
    <property type="project" value="UniProtKB-EC"/>
</dbReference>
<keyword evidence="3 4" id="KW-0067">ATP-binding</keyword>
<feature type="binding site" evidence="4">
    <location>
        <begin position="6"/>
        <end position="10"/>
    </location>
    <ligand>
        <name>ATP</name>
        <dbReference type="ChEBI" id="CHEBI:30616"/>
    </ligand>
</feature>
<evidence type="ECO:0000256" key="1">
    <source>
        <dbReference type="ARBA" id="ARBA00010638"/>
    </source>
</evidence>
<keyword evidence="5" id="KW-0479">Metal-binding</keyword>
<dbReference type="Proteomes" id="UP000502894">
    <property type="component" value="Chromosome"/>
</dbReference>
<dbReference type="InterPro" id="IPR002698">
    <property type="entry name" value="FTHF_cligase"/>
</dbReference>
<dbReference type="Gene3D" id="3.40.50.10420">
    <property type="entry name" value="NagB/RpiA/CoA transferase-like"/>
    <property type="match status" value="1"/>
</dbReference>
<dbReference type="GO" id="GO:0009396">
    <property type="term" value="P:folic acid-containing compound biosynthetic process"/>
    <property type="evidence" value="ECO:0007669"/>
    <property type="project" value="TreeGrafter"/>
</dbReference>
<keyword evidence="5" id="KW-0460">Magnesium</keyword>
<comment type="similarity">
    <text evidence="1 5">Belongs to the 5-formyltetrahydrofolate cyclo-ligase family.</text>
</comment>
<evidence type="ECO:0000313" key="7">
    <source>
        <dbReference type="Proteomes" id="UP000502894"/>
    </source>
</evidence>
<comment type="cofactor">
    <cofactor evidence="5">
        <name>Mg(2+)</name>
        <dbReference type="ChEBI" id="CHEBI:18420"/>
    </cofactor>
</comment>
<dbReference type="PANTHER" id="PTHR23407:SF1">
    <property type="entry name" value="5-FORMYLTETRAHYDROFOLATE CYCLO-LIGASE"/>
    <property type="match status" value="1"/>
</dbReference>
<feature type="binding site" evidence="4">
    <location>
        <begin position="135"/>
        <end position="143"/>
    </location>
    <ligand>
        <name>ATP</name>
        <dbReference type="ChEBI" id="CHEBI:30616"/>
    </ligand>
</feature>
<proteinExistence type="inferred from homology"/>
<dbReference type="KEGG" id="lant:TUM19329_30520"/>
<keyword evidence="7" id="KW-1185">Reference proteome</keyword>
<sequence>MSDQFKIAMRNTIKQVRSKVSTSYRTTSSNQICNRIQTLEQYRRAKNIALYFAINGEIELDSLWNSAPLQGKFCYFPALNDNLTLSFLPATPATPFKSNRYGIPEPDVSFDSAIDIETIDLMILPLVAFDMRCTRLGMGAGYYDRSLEKIQPKNLFGVAFQFQQVDFIDAQPWDIPLDAVVTQKAIYWRNPPEEVC</sequence>
<dbReference type="InterPro" id="IPR024185">
    <property type="entry name" value="FTHF_cligase-like_sf"/>
</dbReference>
<accession>A0A6F8T8B7</accession>
<evidence type="ECO:0000256" key="4">
    <source>
        <dbReference type="PIRSR" id="PIRSR006806-1"/>
    </source>
</evidence>
<dbReference type="PANTHER" id="PTHR23407">
    <property type="entry name" value="ATPASE INHIBITOR/5-FORMYLTETRAHYDROFOLATE CYCLO-LIGASE"/>
    <property type="match status" value="1"/>
</dbReference>
<dbReference type="AlphaFoldDB" id="A0A6F8T8B7"/>
<comment type="catalytic activity">
    <reaction evidence="5">
        <text>(6S)-5-formyl-5,6,7,8-tetrahydrofolate + ATP = (6R)-5,10-methenyltetrahydrofolate + ADP + phosphate</text>
        <dbReference type="Rhea" id="RHEA:10488"/>
        <dbReference type="ChEBI" id="CHEBI:30616"/>
        <dbReference type="ChEBI" id="CHEBI:43474"/>
        <dbReference type="ChEBI" id="CHEBI:57455"/>
        <dbReference type="ChEBI" id="CHEBI:57457"/>
        <dbReference type="ChEBI" id="CHEBI:456216"/>
        <dbReference type="EC" id="6.3.3.2"/>
    </reaction>
</comment>